<feature type="compositionally biased region" description="Pro residues" evidence="1">
    <location>
        <begin position="175"/>
        <end position="199"/>
    </location>
</feature>
<sequence length="318" mass="33399">MDGGARHSRRQAFDFSQWDSLPEEVRTHIPDDLSRLRPRRLQQAPDLDFSCGALFPPQDCRPVDWSEDLDCSAATCPLEAEAATNYEDCVCAAGCQAAVMVSQCTSGYALCDSSCHGRSLLGCPPSCALDVGHFQYCRCTLAEARRCLDSAGAATQQLLAATCSRLPRRDGTPADPWPAWPPEAEGAPPPQDWIAPPPGDADLFPPVQPDWPDAAPPAEGGDKPPVHGLPSQPPPSPPVAASPDAPPPPAYGGVPAPPPAYGTTQPPRYGSSAPPVYGGQPHVDPPLSAAARFWIPLPGVAGGQAVQNSAVPEDGDDR</sequence>
<feature type="region of interest" description="Disordered" evidence="1">
    <location>
        <begin position="166"/>
        <end position="286"/>
    </location>
</feature>
<reference evidence="2" key="1">
    <citation type="journal article" date="2020" name="bioRxiv">
        <title>Comparative genomics of Chlamydomonas.</title>
        <authorList>
            <person name="Craig R.J."/>
            <person name="Hasan A.R."/>
            <person name="Ness R.W."/>
            <person name="Keightley P.D."/>
        </authorList>
    </citation>
    <scope>NUCLEOTIDE SEQUENCE</scope>
    <source>
        <strain evidence="2">CCAP 11/70</strain>
    </source>
</reference>
<proteinExistence type="predicted"/>
<dbReference type="OrthoDB" id="548160at2759"/>
<gene>
    <name evidence="2" type="ORF">HYH03_017509</name>
</gene>
<evidence type="ECO:0000313" key="3">
    <source>
        <dbReference type="Proteomes" id="UP000612055"/>
    </source>
</evidence>
<evidence type="ECO:0000256" key="1">
    <source>
        <dbReference type="SAM" id="MobiDB-lite"/>
    </source>
</evidence>
<dbReference type="Proteomes" id="UP000612055">
    <property type="component" value="Unassembled WGS sequence"/>
</dbReference>
<dbReference type="EMBL" id="JAEHOE010000170">
    <property type="protein sequence ID" value="KAG2483631.1"/>
    <property type="molecule type" value="Genomic_DNA"/>
</dbReference>
<name>A0A835XH30_9CHLO</name>
<keyword evidence="3" id="KW-1185">Reference proteome</keyword>
<comment type="caution">
    <text evidence="2">The sequence shown here is derived from an EMBL/GenBank/DDBJ whole genome shotgun (WGS) entry which is preliminary data.</text>
</comment>
<protein>
    <submittedName>
        <fullName evidence="2">Uncharacterized protein</fullName>
    </submittedName>
</protein>
<feature type="compositionally biased region" description="Pro residues" evidence="1">
    <location>
        <begin position="231"/>
        <end position="260"/>
    </location>
</feature>
<dbReference type="AlphaFoldDB" id="A0A835XH30"/>
<evidence type="ECO:0000313" key="2">
    <source>
        <dbReference type="EMBL" id="KAG2483631.1"/>
    </source>
</evidence>
<accession>A0A835XH30</accession>
<organism evidence="2 3">
    <name type="scientific">Edaphochlamys debaryana</name>
    <dbReference type="NCBI Taxonomy" id="47281"/>
    <lineage>
        <taxon>Eukaryota</taxon>
        <taxon>Viridiplantae</taxon>
        <taxon>Chlorophyta</taxon>
        <taxon>core chlorophytes</taxon>
        <taxon>Chlorophyceae</taxon>
        <taxon>CS clade</taxon>
        <taxon>Chlamydomonadales</taxon>
        <taxon>Chlamydomonadales incertae sedis</taxon>
        <taxon>Edaphochlamys</taxon>
    </lineage>
</organism>